<organism evidence="2 3">
    <name type="scientific">Platanthera guangdongensis</name>
    <dbReference type="NCBI Taxonomy" id="2320717"/>
    <lineage>
        <taxon>Eukaryota</taxon>
        <taxon>Viridiplantae</taxon>
        <taxon>Streptophyta</taxon>
        <taxon>Embryophyta</taxon>
        <taxon>Tracheophyta</taxon>
        <taxon>Spermatophyta</taxon>
        <taxon>Magnoliopsida</taxon>
        <taxon>Liliopsida</taxon>
        <taxon>Asparagales</taxon>
        <taxon>Orchidaceae</taxon>
        <taxon>Orchidoideae</taxon>
        <taxon>Orchideae</taxon>
        <taxon>Orchidinae</taxon>
        <taxon>Platanthera</taxon>
    </lineage>
</organism>
<protein>
    <submittedName>
        <fullName evidence="2">Uncharacterized protein</fullName>
    </submittedName>
</protein>
<dbReference type="EMBL" id="JBBWWR010000019">
    <property type="protein sequence ID" value="KAK8941652.1"/>
    <property type="molecule type" value="Genomic_DNA"/>
</dbReference>
<gene>
    <name evidence="2" type="ORF">KSP40_PGU002378</name>
</gene>
<feature type="region of interest" description="Disordered" evidence="1">
    <location>
        <begin position="1"/>
        <end position="88"/>
    </location>
</feature>
<proteinExistence type="predicted"/>
<feature type="compositionally biased region" description="Acidic residues" evidence="1">
    <location>
        <begin position="38"/>
        <end position="48"/>
    </location>
</feature>
<dbReference type="Proteomes" id="UP001412067">
    <property type="component" value="Unassembled WGS sequence"/>
</dbReference>
<comment type="caution">
    <text evidence="2">The sequence shown here is derived from an EMBL/GenBank/DDBJ whole genome shotgun (WGS) entry which is preliminary data.</text>
</comment>
<feature type="compositionally biased region" description="Acidic residues" evidence="1">
    <location>
        <begin position="58"/>
        <end position="88"/>
    </location>
</feature>
<feature type="compositionally biased region" description="Basic and acidic residues" evidence="1">
    <location>
        <begin position="1"/>
        <end position="10"/>
    </location>
</feature>
<sequence>MADSSKKQCTELDVGEAENGENPFDGKQGSDENAATDGGDDIGVEADDGDHHNNNYDNGDDDYGNGDDYYANDDDYLYNEGDDYADYD</sequence>
<accession>A0ABR2LHQ5</accession>
<evidence type="ECO:0000313" key="3">
    <source>
        <dbReference type="Proteomes" id="UP001412067"/>
    </source>
</evidence>
<evidence type="ECO:0000256" key="1">
    <source>
        <dbReference type="SAM" id="MobiDB-lite"/>
    </source>
</evidence>
<name>A0ABR2LHQ5_9ASPA</name>
<keyword evidence="3" id="KW-1185">Reference proteome</keyword>
<evidence type="ECO:0000313" key="2">
    <source>
        <dbReference type="EMBL" id="KAK8941652.1"/>
    </source>
</evidence>
<reference evidence="2 3" key="1">
    <citation type="journal article" date="2022" name="Nat. Plants">
        <title>Genomes of leafy and leafless Platanthera orchids illuminate the evolution of mycoheterotrophy.</title>
        <authorList>
            <person name="Li M.H."/>
            <person name="Liu K.W."/>
            <person name="Li Z."/>
            <person name="Lu H.C."/>
            <person name="Ye Q.L."/>
            <person name="Zhang D."/>
            <person name="Wang J.Y."/>
            <person name="Li Y.F."/>
            <person name="Zhong Z.M."/>
            <person name="Liu X."/>
            <person name="Yu X."/>
            <person name="Liu D.K."/>
            <person name="Tu X.D."/>
            <person name="Liu B."/>
            <person name="Hao Y."/>
            <person name="Liao X.Y."/>
            <person name="Jiang Y.T."/>
            <person name="Sun W.H."/>
            <person name="Chen J."/>
            <person name="Chen Y.Q."/>
            <person name="Ai Y."/>
            <person name="Zhai J.W."/>
            <person name="Wu S.S."/>
            <person name="Zhou Z."/>
            <person name="Hsiao Y.Y."/>
            <person name="Wu W.L."/>
            <person name="Chen Y.Y."/>
            <person name="Lin Y.F."/>
            <person name="Hsu J.L."/>
            <person name="Li C.Y."/>
            <person name="Wang Z.W."/>
            <person name="Zhao X."/>
            <person name="Zhong W.Y."/>
            <person name="Ma X.K."/>
            <person name="Ma L."/>
            <person name="Huang J."/>
            <person name="Chen G.Z."/>
            <person name="Huang M.Z."/>
            <person name="Huang L."/>
            <person name="Peng D.H."/>
            <person name="Luo Y.B."/>
            <person name="Zou S.Q."/>
            <person name="Chen S.P."/>
            <person name="Lan S."/>
            <person name="Tsai W.C."/>
            <person name="Van de Peer Y."/>
            <person name="Liu Z.J."/>
        </authorList>
    </citation>
    <scope>NUCLEOTIDE SEQUENCE [LARGE SCALE GENOMIC DNA]</scope>
    <source>
        <strain evidence="2">Lor288</strain>
    </source>
</reference>